<protein>
    <submittedName>
        <fullName evidence="1">Uncharacterized protein</fullName>
    </submittedName>
</protein>
<keyword evidence="2" id="KW-1185">Reference proteome</keyword>
<evidence type="ECO:0000313" key="2">
    <source>
        <dbReference type="Proteomes" id="UP000198211"/>
    </source>
</evidence>
<dbReference type="AlphaFoldDB" id="A0A225VYC4"/>
<dbReference type="EMBL" id="NBNE01002471">
    <property type="protein sequence ID" value="OWZ10352.1"/>
    <property type="molecule type" value="Genomic_DNA"/>
</dbReference>
<name>A0A225VYC4_9STRA</name>
<dbReference type="STRING" id="4795.A0A225VYC4"/>
<comment type="caution">
    <text evidence="1">The sequence shown here is derived from an EMBL/GenBank/DDBJ whole genome shotgun (WGS) entry which is preliminary data.</text>
</comment>
<reference evidence="2" key="1">
    <citation type="submission" date="2017-03" db="EMBL/GenBank/DDBJ databases">
        <title>Phytopthora megakarya and P. palmivora, two closely related causual agents of cacao black pod achieved similar genome size and gene model numbers by different mechanisms.</title>
        <authorList>
            <person name="Ali S."/>
            <person name="Shao J."/>
            <person name="Larry D.J."/>
            <person name="Kronmiller B."/>
            <person name="Shen D."/>
            <person name="Strem M.D."/>
            <person name="Melnick R.L."/>
            <person name="Guiltinan M.J."/>
            <person name="Tyler B.M."/>
            <person name="Meinhardt L.W."/>
            <person name="Bailey B.A."/>
        </authorList>
    </citation>
    <scope>NUCLEOTIDE SEQUENCE [LARGE SCALE GENOMIC DNA]</scope>
    <source>
        <strain evidence="2">zdho120</strain>
    </source>
</reference>
<proteinExistence type="predicted"/>
<dbReference type="Proteomes" id="UP000198211">
    <property type="component" value="Unassembled WGS sequence"/>
</dbReference>
<organism evidence="1 2">
    <name type="scientific">Phytophthora megakarya</name>
    <dbReference type="NCBI Taxonomy" id="4795"/>
    <lineage>
        <taxon>Eukaryota</taxon>
        <taxon>Sar</taxon>
        <taxon>Stramenopiles</taxon>
        <taxon>Oomycota</taxon>
        <taxon>Peronosporomycetes</taxon>
        <taxon>Peronosporales</taxon>
        <taxon>Peronosporaceae</taxon>
        <taxon>Phytophthora</taxon>
    </lineage>
</organism>
<accession>A0A225VYC4</accession>
<dbReference type="OrthoDB" id="272370at2759"/>
<evidence type="ECO:0000313" key="1">
    <source>
        <dbReference type="EMBL" id="OWZ10352.1"/>
    </source>
</evidence>
<sequence length="152" mass="17852">MYLRKPPSVRGSRVCHVEICGGGWRQRRVPSSSDRRDGKQLHRAMEFKGKLLHVRRCTHRRPSTKKTKTKRRSITCEKPYVPHAMHPRQGLGYVKHKIMPYMQQQLHSRNGQLMPEVVELITQNFQELDILEGLPQMQLLRTVFDISFYCGD</sequence>
<gene>
    <name evidence="1" type="ORF">PHMEG_00016803</name>
</gene>